<reference evidence="3 4" key="1">
    <citation type="submission" date="2019-07" db="EMBL/GenBank/DDBJ databases">
        <authorList>
            <person name="Kim J.K."/>
            <person name="Cheong H.-M."/>
            <person name="Choi Y."/>
            <person name="Hwang K.J."/>
            <person name="Lee S."/>
            <person name="Choi C."/>
        </authorList>
    </citation>
    <scope>NUCLEOTIDE SEQUENCE [LARGE SCALE GENOMIC DNA]</scope>
    <source>
        <strain evidence="3 4">KS 22</strain>
    </source>
</reference>
<dbReference type="InterPro" id="IPR002372">
    <property type="entry name" value="PQQ_rpt_dom"/>
</dbReference>
<keyword evidence="1" id="KW-0732">Signal</keyword>
<dbReference type="SUPFAM" id="SSF53474">
    <property type="entry name" value="alpha/beta-Hydrolases"/>
    <property type="match status" value="1"/>
</dbReference>
<gene>
    <name evidence="3" type="ORF">FPL14_12670</name>
</gene>
<dbReference type="PROSITE" id="PS51257">
    <property type="entry name" value="PROKAR_LIPOPROTEIN"/>
    <property type="match status" value="1"/>
</dbReference>
<dbReference type="InterPro" id="IPR015943">
    <property type="entry name" value="WD40/YVTN_repeat-like_dom_sf"/>
</dbReference>
<dbReference type="InterPro" id="IPR029058">
    <property type="entry name" value="AB_hydrolase_fold"/>
</dbReference>
<protein>
    <submittedName>
        <fullName evidence="3">PQQ-binding-like beta-propeller repeat protein</fullName>
    </submittedName>
</protein>
<feature type="domain" description="Pyrrolo-quinoline quinone repeat" evidence="2">
    <location>
        <begin position="318"/>
        <end position="409"/>
    </location>
</feature>
<dbReference type="PANTHER" id="PTHR34512:SF30">
    <property type="entry name" value="OUTER MEMBRANE PROTEIN ASSEMBLY FACTOR BAMB"/>
    <property type="match status" value="1"/>
</dbReference>
<dbReference type="SUPFAM" id="SSF50998">
    <property type="entry name" value="Quinoprotein alcohol dehydrogenase-like"/>
    <property type="match status" value="2"/>
</dbReference>
<dbReference type="KEGG" id="cchl:FPL14_12670"/>
<dbReference type="PANTHER" id="PTHR34512">
    <property type="entry name" value="CELL SURFACE PROTEIN"/>
    <property type="match status" value="1"/>
</dbReference>
<feature type="domain" description="Pyrrolo-quinoline quinone repeat" evidence="2">
    <location>
        <begin position="477"/>
        <end position="659"/>
    </location>
</feature>
<feature type="chain" id="PRO_5039524045" evidence="1">
    <location>
        <begin position="20"/>
        <end position="663"/>
    </location>
</feature>
<dbReference type="InterPro" id="IPR000801">
    <property type="entry name" value="Esterase-like"/>
</dbReference>
<dbReference type="AlphaFoldDB" id="A0A7G5BYB4"/>
<sequence>MRVSFLVTIIACLSFFIIAGCTSDNASLSVQTVPSQNAKLVKSAGSQVVHADLHSDALDREMGLSIYVPPGYDPDDAERKYPVLYLLYGYGGDRDAWFNYLRIHEVADRLIEQNKIEPLIIVCPNYGNSFGVNTKPGEGVDPGGVDEGNYGDYLARDVVSYVDKHYNTRTDRESRFVGGASMGGYAALVLGFTQDLFGKIGAHSAALWTYTSTDQFISQRDWLYPNEELRMARDPFKLAETIGLGDVQVYLDAGTGDGLAEKDHSLYKLLEAKGVDVQWVPNPGGHDSSYWTGQLENYLLFYAGIPAGGAAPSETPHRELWKFQTGDRITSSPLLAAGKVYFGSDDHNLYAVDIDSGKQEWSFAADSPIRSNPKLDGESIIFQSHSGTVYRLDADTGKPQWSVPASKPIVGGEQDEWDYYDSSASIDEDALYVGSANAELLALNADTGERLWEYQANAPVKSSPVHDEASVYFGDWDGYIYALDKSNGKLRWSFRADPYDRHKAIQSTPVLHDGVLYVGSRNFKLYAIDSDSGKTLWEQAAPAWVASPIYQDHDEDDTLYVGNSNGYFVAAVDPKTGMEKWRFETSSNVLAAPAYENGQLVFGSGYAYSNGGKDEHLYVVDARTGQLAWQIDTDKIQTTPVVADGVIYYTSFDGGLHAVRSGS</sequence>
<dbReference type="Gene3D" id="2.130.10.10">
    <property type="entry name" value="YVTN repeat-like/Quinoprotein amine dehydrogenase"/>
    <property type="match status" value="3"/>
</dbReference>
<dbReference type="Gene3D" id="3.40.50.1820">
    <property type="entry name" value="alpha/beta hydrolase"/>
    <property type="match status" value="1"/>
</dbReference>
<keyword evidence="4" id="KW-1185">Reference proteome</keyword>
<dbReference type="Pfam" id="PF00756">
    <property type="entry name" value="Esterase"/>
    <property type="match status" value="1"/>
</dbReference>
<dbReference type="RefSeq" id="WP_182303328.1">
    <property type="nucleotide sequence ID" value="NZ_CP041969.1"/>
</dbReference>
<evidence type="ECO:0000259" key="2">
    <source>
        <dbReference type="Pfam" id="PF13360"/>
    </source>
</evidence>
<dbReference type="InterPro" id="IPR018391">
    <property type="entry name" value="PQQ_b-propeller_rpt"/>
</dbReference>
<proteinExistence type="predicted"/>
<dbReference type="InterPro" id="IPR011047">
    <property type="entry name" value="Quinoprotein_ADH-like_sf"/>
</dbReference>
<accession>A0A7G5BYB4</accession>
<feature type="signal peptide" evidence="1">
    <location>
        <begin position="1"/>
        <end position="19"/>
    </location>
</feature>
<organism evidence="3 4">
    <name type="scientific">Cohnella cholangitidis</name>
    <dbReference type="NCBI Taxonomy" id="2598458"/>
    <lineage>
        <taxon>Bacteria</taxon>
        <taxon>Bacillati</taxon>
        <taxon>Bacillota</taxon>
        <taxon>Bacilli</taxon>
        <taxon>Bacillales</taxon>
        <taxon>Paenibacillaceae</taxon>
        <taxon>Cohnella</taxon>
    </lineage>
</organism>
<evidence type="ECO:0000313" key="4">
    <source>
        <dbReference type="Proteomes" id="UP000515679"/>
    </source>
</evidence>
<dbReference type="EMBL" id="CP041969">
    <property type="protein sequence ID" value="QMV41948.1"/>
    <property type="molecule type" value="Genomic_DNA"/>
</dbReference>
<dbReference type="SMART" id="SM00564">
    <property type="entry name" value="PQQ"/>
    <property type="match status" value="7"/>
</dbReference>
<dbReference type="Pfam" id="PF13360">
    <property type="entry name" value="PQQ_2"/>
    <property type="match status" value="2"/>
</dbReference>
<dbReference type="Proteomes" id="UP000515679">
    <property type="component" value="Chromosome"/>
</dbReference>
<evidence type="ECO:0000313" key="3">
    <source>
        <dbReference type="EMBL" id="QMV41948.1"/>
    </source>
</evidence>
<name>A0A7G5BYB4_9BACL</name>
<evidence type="ECO:0000256" key="1">
    <source>
        <dbReference type="SAM" id="SignalP"/>
    </source>
</evidence>